<evidence type="ECO:0000256" key="6">
    <source>
        <dbReference type="SAM" id="MobiDB-lite"/>
    </source>
</evidence>
<feature type="region of interest" description="Disordered" evidence="6">
    <location>
        <begin position="17"/>
        <end position="54"/>
    </location>
</feature>
<dbReference type="InterPro" id="IPR031468">
    <property type="entry name" value="SMP_LBD"/>
</dbReference>
<protein>
    <recommendedName>
        <fullName evidence="7">SMP-LTD domain-containing protein</fullName>
    </recommendedName>
</protein>
<reference evidence="8 9" key="1">
    <citation type="submission" date="2024-09" db="EMBL/GenBank/DDBJ databases">
        <title>Chromosome-scale assembly of Riccia fluitans.</title>
        <authorList>
            <person name="Paukszto L."/>
            <person name="Sawicki J."/>
            <person name="Karawczyk K."/>
            <person name="Piernik-Szablinska J."/>
            <person name="Szczecinska M."/>
            <person name="Mazdziarz M."/>
        </authorList>
    </citation>
    <scope>NUCLEOTIDE SEQUENCE [LARGE SCALE GENOMIC DNA]</scope>
    <source>
        <strain evidence="8">Rf_01</strain>
        <tissue evidence="8">Aerial parts of the thallus</tissue>
    </source>
</reference>
<keyword evidence="2" id="KW-0813">Transport</keyword>
<comment type="subcellular location">
    <subcellularLocation>
        <location evidence="1">Membrane</location>
    </subcellularLocation>
</comment>
<sequence>MPSFIRWLTSLRWLRSERSGEVEPDDPSPSRSESPGNNDEEEEEEDPVRQHHRGHRWGKREGEFILHMYEALCSWPLFLHLVLISSLVWLTGFLQYNYPLVVFTAIFYLHKVDNVQKERLRIQLQNRMDERRSRLVLSTDAETVVWLNSILQECWPSWLERYLSHLITNCLHLNLAYFKPRALSKLVIDYLRLGSSPPVIQFAKVHRNPSAPRGEQAVLELDISFVAADDMKLEMIARLKRASMGLGLAGKLYGNNLRVEGKLRLGLKFVPFYPYLGQLTVAFASVPVLGLSVRPLSSSSVDVTDLPGIASWVAFQILTSRFLWIKSSLKHQSRSRPCIQSGMSFSGSESARGILQQEFCYAFETATLLERTMTWYQSLVILKLGSSVIEIDKLRGGKRHDMWLKLRGAKHGEIHVAVTIVDLFARTGSCDYEEGSSSQGDAASTLDRDNSMLIEEQHQQGLRARMKHVIFPHSSPDLERGPDTDPTLRSKMKHVRLAKMDSDRLEGLFDPINNPILDRQIYSSSRSRSSALPVVEEKASLRWGDKDIPRKTLKRRAFMFLRQRTSRSPAPSEREERSLLKCLGGKQSHLSKGRMTLKSLCKRMAREFKHNHDEVVPAALVEVPIEVPVGSSSNSGMLYGEEEKPSRENLDGS</sequence>
<evidence type="ECO:0000256" key="2">
    <source>
        <dbReference type="ARBA" id="ARBA00022448"/>
    </source>
</evidence>
<dbReference type="PANTHER" id="PTHR47042">
    <property type="entry name" value="C2 DOMAIN-CONTAINING PROTEIN-LIKE"/>
    <property type="match status" value="1"/>
</dbReference>
<feature type="region of interest" description="Disordered" evidence="6">
    <location>
        <begin position="630"/>
        <end position="653"/>
    </location>
</feature>
<feature type="compositionally biased region" description="Basic and acidic residues" evidence="6">
    <location>
        <begin position="641"/>
        <end position="653"/>
    </location>
</feature>
<dbReference type="Proteomes" id="UP001605036">
    <property type="component" value="Unassembled WGS sequence"/>
</dbReference>
<accession>A0ABD1Z0Y7</accession>
<evidence type="ECO:0000256" key="3">
    <source>
        <dbReference type="ARBA" id="ARBA00023055"/>
    </source>
</evidence>
<keyword evidence="3" id="KW-0445">Lipid transport</keyword>
<evidence type="ECO:0000256" key="4">
    <source>
        <dbReference type="ARBA" id="ARBA00023121"/>
    </source>
</evidence>
<dbReference type="GO" id="GO:0008289">
    <property type="term" value="F:lipid binding"/>
    <property type="evidence" value="ECO:0007669"/>
    <property type="project" value="UniProtKB-KW"/>
</dbReference>
<evidence type="ECO:0000313" key="8">
    <source>
        <dbReference type="EMBL" id="KAL2641459.1"/>
    </source>
</evidence>
<dbReference type="GO" id="GO:0016020">
    <property type="term" value="C:membrane"/>
    <property type="evidence" value="ECO:0007669"/>
    <property type="project" value="UniProtKB-SubCell"/>
</dbReference>
<dbReference type="InterPro" id="IPR052847">
    <property type="entry name" value="Ext_Synaptotagmin/KAHRP-like"/>
</dbReference>
<keyword evidence="4" id="KW-0446">Lipid-binding</keyword>
<dbReference type="AlphaFoldDB" id="A0ABD1Z0Y7"/>
<comment type="caution">
    <text evidence="8">The sequence shown here is derived from an EMBL/GenBank/DDBJ whole genome shotgun (WGS) entry which is preliminary data.</text>
</comment>
<evidence type="ECO:0000256" key="5">
    <source>
        <dbReference type="ARBA" id="ARBA00023136"/>
    </source>
</evidence>
<organism evidence="8 9">
    <name type="scientific">Riccia fluitans</name>
    <dbReference type="NCBI Taxonomy" id="41844"/>
    <lineage>
        <taxon>Eukaryota</taxon>
        <taxon>Viridiplantae</taxon>
        <taxon>Streptophyta</taxon>
        <taxon>Embryophyta</taxon>
        <taxon>Marchantiophyta</taxon>
        <taxon>Marchantiopsida</taxon>
        <taxon>Marchantiidae</taxon>
        <taxon>Marchantiales</taxon>
        <taxon>Ricciaceae</taxon>
        <taxon>Riccia</taxon>
    </lineage>
</organism>
<gene>
    <name evidence="8" type="ORF">R1flu_009046</name>
</gene>
<keyword evidence="9" id="KW-1185">Reference proteome</keyword>
<dbReference type="PROSITE" id="PS51847">
    <property type="entry name" value="SMP"/>
    <property type="match status" value="1"/>
</dbReference>
<feature type="domain" description="SMP-LTD" evidence="7">
    <location>
        <begin position="140"/>
        <end position="333"/>
    </location>
</feature>
<dbReference type="CDD" id="cd21669">
    <property type="entry name" value="SMP_SF"/>
    <property type="match status" value="1"/>
</dbReference>
<name>A0ABD1Z0Y7_9MARC</name>
<proteinExistence type="predicted"/>
<dbReference type="GO" id="GO:0006869">
    <property type="term" value="P:lipid transport"/>
    <property type="evidence" value="ECO:0007669"/>
    <property type="project" value="UniProtKB-KW"/>
</dbReference>
<dbReference type="EMBL" id="JBHFFA010000002">
    <property type="protein sequence ID" value="KAL2641459.1"/>
    <property type="molecule type" value="Genomic_DNA"/>
</dbReference>
<evidence type="ECO:0000256" key="1">
    <source>
        <dbReference type="ARBA" id="ARBA00004370"/>
    </source>
</evidence>
<evidence type="ECO:0000259" key="7">
    <source>
        <dbReference type="PROSITE" id="PS51847"/>
    </source>
</evidence>
<dbReference type="PANTHER" id="PTHR47042:SF8">
    <property type="entry name" value="INTEGRAL MEMBRANE SINGLE C2 DOMAIN PROTEIN"/>
    <property type="match status" value="1"/>
</dbReference>
<keyword evidence="5" id="KW-0472">Membrane</keyword>
<evidence type="ECO:0000313" key="9">
    <source>
        <dbReference type="Proteomes" id="UP001605036"/>
    </source>
</evidence>